<comment type="caution">
    <text evidence="1">The sequence shown here is derived from an EMBL/GenBank/DDBJ whole genome shotgun (WGS) entry which is preliminary data.</text>
</comment>
<organism evidence="1 2">
    <name type="scientific">Actinocrispum wychmicini</name>
    <dbReference type="NCBI Taxonomy" id="1213861"/>
    <lineage>
        <taxon>Bacteria</taxon>
        <taxon>Bacillati</taxon>
        <taxon>Actinomycetota</taxon>
        <taxon>Actinomycetes</taxon>
        <taxon>Pseudonocardiales</taxon>
        <taxon>Pseudonocardiaceae</taxon>
        <taxon>Actinocrispum</taxon>
    </lineage>
</organism>
<sequence>MGPSDDGGITETIGRLHVHAGVRRDSLGEVLVAEVRAAWHIAPQDTVETVRAKVIGQVRRVLDTLSPKARLVGEVLLNMSYDLRLCADGYDERRVKLADLTRARGYSPSASYRTLQKEVQPALRRVVHGGAEPLSPADIDHIIVAERKHLARLPAAWPPRDNCPSNEQLERFIANDLYLSRPDEPGALPALDVPGHGKWIKVFTSINKLATDMGADTGEWLSLSARDLIENVYATGEPVGLLVDPHLGEVMYLTPDIVRELAEREH</sequence>
<accession>A0A4R2IYH9</accession>
<protein>
    <submittedName>
        <fullName evidence="1">Uncharacterized protein</fullName>
    </submittedName>
</protein>
<dbReference type="RefSeq" id="WP_132125395.1">
    <property type="nucleotide sequence ID" value="NZ_SLWS01000016.1"/>
</dbReference>
<dbReference type="AlphaFoldDB" id="A0A4R2IYH9"/>
<name>A0A4R2IYH9_9PSEU</name>
<keyword evidence="2" id="KW-1185">Reference proteome</keyword>
<proteinExistence type="predicted"/>
<evidence type="ECO:0000313" key="1">
    <source>
        <dbReference type="EMBL" id="TCO47975.1"/>
    </source>
</evidence>
<gene>
    <name evidence="1" type="ORF">EV192_11627</name>
</gene>
<dbReference type="Proteomes" id="UP000295680">
    <property type="component" value="Unassembled WGS sequence"/>
</dbReference>
<evidence type="ECO:0000313" key="2">
    <source>
        <dbReference type="Proteomes" id="UP000295680"/>
    </source>
</evidence>
<dbReference type="OrthoDB" id="9798761at2"/>
<dbReference type="EMBL" id="SLWS01000016">
    <property type="protein sequence ID" value="TCO47975.1"/>
    <property type="molecule type" value="Genomic_DNA"/>
</dbReference>
<reference evidence="1 2" key="1">
    <citation type="submission" date="2019-03" db="EMBL/GenBank/DDBJ databases">
        <title>Genomic Encyclopedia of Type Strains, Phase IV (KMG-IV): sequencing the most valuable type-strain genomes for metagenomic binning, comparative biology and taxonomic classification.</title>
        <authorList>
            <person name="Goeker M."/>
        </authorList>
    </citation>
    <scope>NUCLEOTIDE SEQUENCE [LARGE SCALE GENOMIC DNA]</scope>
    <source>
        <strain evidence="1 2">DSM 45934</strain>
    </source>
</reference>